<reference evidence="3" key="1">
    <citation type="submission" date="2023-03" db="EMBL/GenBank/DDBJ databases">
        <title>Andean soil-derived lignocellulolytic bacterial consortium as a source of novel taxa and putative plastic-active enzymes.</title>
        <authorList>
            <person name="Diaz-Garcia L."/>
            <person name="Chuvochina M."/>
            <person name="Feuerriegel G."/>
            <person name="Bunk B."/>
            <person name="Sproer C."/>
            <person name="Streit W.R."/>
            <person name="Rodriguez L.M."/>
            <person name="Overmann J."/>
            <person name="Jimenez D.J."/>
        </authorList>
    </citation>
    <scope>NUCLEOTIDE SEQUENCE</scope>
    <source>
        <strain evidence="3">MAG 4610</strain>
    </source>
</reference>
<feature type="domain" description="DUF427" evidence="2">
    <location>
        <begin position="35"/>
        <end position="126"/>
    </location>
</feature>
<evidence type="ECO:0000256" key="1">
    <source>
        <dbReference type="SAM" id="MobiDB-lite"/>
    </source>
</evidence>
<dbReference type="Proteomes" id="UP001213972">
    <property type="component" value="Chromosome"/>
</dbReference>
<proteinExistence type="predicted"/>
<dbReference type="InterPro" id="IPR038694">
    <property type="entry name" value="DUF427_sf"/>
</dbReference>
<evidence type="ECO:0000313" key="3">
    <source>
        <dbReference type="EMBL" id="WEK12438.1"/>
    </source>
</evidence>
<evidence type="ECO:0000313" key="4">
    <source>
        <dbReference type="Proteomes" id="UP001213972"/>
    </source>
</evidence>
<feature type="region of interest" description="Disordered" evidence="1">
    <location>
        <begin position="1"/>
        <end position="25"/>
    </location>
</feature>
<accession>A0AAJ6B1P0</accession>
<evidence type="ECO:0000259" key="2">
    <source>
        <dbReference type="Pfam" id="PF04248"/>
    </source>
</evidence>
<dbReference type="Pfam" id="PF04248">
    <property type="entry name" value="NTP_transf_9"/>
    <property type="match status" value="1"/>
</dbReference>
<name>A0AAJ6B1P0_9MICO</name>
<protein>
    <submittedName>
        <fullName evidence="3">DUF427 domain-containing protein</fullName>
    </submittedName>
</protein>
<dbReference type="Gene3D" id="2.170.150.40">
    <property type="entry name" value="Domain of unknown function (DUF427)"/>
    <property type="match status" value="1"/>
</dbReference>
<dbReference type="InterPro" id="IPR007361">
    <property type="entry name" value="DUF427"/>
</dbReference>
<dbReference type="EMBL" id="CP119321">
    <property type="protein sequence ID" value="WEK12438.1"/>
    <property type="molecule type" value="Genomic_DNA"/>
</dbReference>
<gene>
    <name evidence="3" type="ORF">P0Y48_08095</name>
</gene>
<dbReference type="PANTHER" id="PTHR43058:SF1">
    <property type="entry name" value="DUF427 DOMAIN-CONTAINING PROTEIN"/>
    <property type="match status" value="1"/>
</dbReference>
<dbReference type="PANTHER" id="PTHR43058">
    <property type="entry name" value="SLR0655 PROTEIN"/>
    <property type="match status" value="1"/>
</dbReference>
<organism evidence="3 4">
    <name type="scientific">Candidatus Microbacterium phytovorans</name>
    <dbReference type="NCBI Taxonomy" id="3121374"/>
    <lineage>
        <taxon>Bacteria</taxon>
        <taxon>Bacillati</taxon>
        <taxon>Actinomycetota</taxon>
        <taxon>Actinomycetes</taxon>
        <taxon>Micrococcales</taxon>
        <taxon>Microbacteriaceae</taxon>
        <taxon>Microbacterium</taxon>
    </lineage>
</organism>
<dbReference type="AlphaFoldDB" id="A0AAJ6B1P0"/>
<sequence length="168" mass="18295">MSRRLPVTPDPLREGQESVWDYPRPPRAERVSSRVTVELGGAVIVDTTDVVRVLETSHPPVYYVRESDFAQGSLRPASGSSFCEYKGRAAYFDVVSGGEVRERAAWGYPDASGGFAELQGRVAVYARGMDRCTVDGETVEPQPGGFYGGWVTSWIAGPFKGIPGSMGW</sequence>